<dbReference type="EMBL" id="RSAA01000010">
    <property type="protein sequence ID" value="RRO17065.1"/>
    <property type="molecule type" value="Genomic_DNA"/>
</dbReference>
<feature type="region of interest" description="Disordered" evidence="1">
    <location>
        <begin position="60"/>
        <end position="143"/>
    </location>
</feature>
<evidence type="ECO:0000313" key="2">
    <source>
        <dbReference type="EMBL" id="RRO17065.1"/>
    </source>
</evidence>
<comment type="caution">
    <text evidence="2">The sequence shown here is derived from an EMBL/GenBank/DDBJ whole genome shotgun (WGS) entry which is preliminary data.</text>
</comment>
<feature type="region of interest" description="Disordered" evidence="1">
    <location>
        <begin position="187"/>
        <end position="208"/>
    </location>
</feature>
<reference evidence="2 3" key="1">
    <citation type="submission" date="2018-11" db="EMBL/GenBank/DDBJ databases">
        <title>Saccharopolyspora rhizosphaerae sp. nov., an actinomycete isolated from rhizosphere soil in Thailand.</title>
        <authorList>
            <person name="Intra B."/>
            <person name="Euanorasetr J."/>
            <person name="Take A."/>
            <person name="Inahashi Y."/>
            <person name="Mori M."/>
            <person name="Panbangred W."/>
            <person name="Matsumoto A."/>
        </authorList>
    </citation>
    <scope>NUCLEOTIDE SEQUENCE [LARGE SCALE GENOMIC DNA]</scope>
    <source>
        <strain evidence="2 3">H219</strain>
    </source>
</reference>
<accession>A0A3R8P057</accession>
<dbReference type="SUPFAM" id="SSF46785">
    <property type="entry name" value="Winged helix' DNA-binding domain"/>
    <property type="match status" value="1"/>
</dbReference>
<dbReference type="InterPro" id="IPR036390">
    <property type="entry name" value="WH_DNA-bd_sf"/>
</dbReference>
<sequence>MPSTTQDNAPAPVRTDTESKAWAALHAHPESTTAEIAQHAEIGRSTAGKILAAWSKSGDITRIPGIKDGTRRLPDRFAPVTTPEPDTPTPATTPAEADAASAPDEPETNRTDATPSSCAHATAPTGDGEGSETPVASDKRLAKGELRGMVEDYLTAHPGAEFSPGQIAKALDRSAGAVNNALHKLADEGYAHQTQNSPKRFAASSEEP</sequence>
<gene>
    <name evidence="2" type="ORF">EIL87_12395</name>
</gene>
<dbReference type="AlphaFoldDB" id="A0A3R8P057"/>
<evidence type="ECO:0000313" key="3">
    <source>
        <dbReference type="Proteomes" id="UP000274515"/>
    </source>
</evidence>
<dbReference type="InterPro" id="IPR036388">
    <property type="entry name" value="WH-like_DNA-bd_sf"/>
</dbReference>
<dbReference type="Gene3D" id="1.10.10.10">
    <property type="entry name" value="Winged helix-like DNA-binding domain superfamily/Winged helix DNA-binding domain"/>
    <property type="match status" value="1"/>
</dbReference>
<organism evidence="2 3">
    <name type="scientific">Saccharopolyspora rhizosphaerae</name>
    <dbReference type="NCBI Taxonomy" id="2492662"/>
    <lineage>
        <taxon>Bacteria</taxon>
        <taxon>Bacillati</taxon>
        <taxon>Actinomycetota</taxon>
        <taxon>Actinomycetes</taxon>
        <taxon>Pseudonocardiales</taxon>
        <taxon>Pseudonocardiaceae</taxon>
        <taxon>Saccharopolyspora</taxon>
    </lineage>
</organism>
<protein>
    <submittedName>
        <fullName evidence="2">Uncharacterized protein</fullName>
    </submittedName>
</protein>
<evidence type="ECO:0000256" key="1">
    <source>
        <dbReference type="SAM" id="MobiDB-lite"/>
    </source>
</evidence>
<feature type="compositionally biased region" description="Low complexity" evidence="1">
    <location>
        <begin position="78"/>
        <end position="103"/>
    </location>
</feature>
<name>A0A3R8P057_9PSEU</name>
<dbReference type="Proteomes" id="UP000274515">
    <property type="component" value="Unassembled WGS sequence"/>
</dbReference>
<dbReference type="OrthoDB" id="3623544at2"/>
<proteinExistence type="predicted"/>
<keyword evidence="3" id="KW-1185">Reference proteome</keyword>
<dbReference type="RefSeq" id="WP_125090397.1">
    <property type="nucleotide sequence ID" value="NZ_RSAA01000010.1"/>
</dbReference>